<evidence type="ECO:0000256" key="1">
    <source>
        <dbReference type="SAM" id="MobiDB-lite"/>
    </source>
</evidence>
<feature type="compositionally biased region" description="Polar residues" evidence="1">
    <location>
        <begin position="176"/>
        <end position="192"/>
    </location>
</feature>
<proteinExistence type="predicted"/>
<organism evidence="2 3">
    <name type="scientific">Fusarium oxysporum NRRL 32931</name>
    <dbReference type="NCBI Taxonomy" id="660029"/>
    <lineage>
        <taxon>Eukaryota</taxon>
        <taxon>Fungi</taxon>
        <taxon>Dikarya</taxon>
        <taxon>Ascomycota</taxon>
        <taxon>Pezizomycotina</taxon>
        <taxon>Sordariomycetes</taxon>
        <taxon>Hypocreomycetidae</taxon>
        <taxon>Hypocreales</taxon>
        <taxon>Nectriaceae</taxon>
        <taxon>Fusarium</taxon>
        <taxon>Fusarium oxysporum species complex</taxon>
    </lineage>
</organism>
<feature type="region of interest" description="Disordered" evidence="1">
    <location>
        <begin position="1"/>
        <end position="55"/>
    </location>
</feature>
<dbReference type="Proteomes" id="UP000030753">
    <property type="component" value="Unassembled WGS sequence"/>
</dbReference>
<accession>W9HE71</accession>
<dbReference type="OrthoDB" id="6155966at2759"/>
<evidence type="ECO:0000313" key="2">
    <source>
        <dbReference type="EMBL" id="EWY79314.1"/>
    </source>
</evidence>
<gene>
    <name evidence="2" type="ORF">FOYG_17514</name>
</gene>
<sequence length="192" mass="21206">MSQVNSSSRPWPSAFPSLEADSPVDHGSYCDNNGQMRTNVPAFPHHTGHPSSYYASQPSTSGLYFTQRSLNNSHSEHNSYSAASGGYDCKRTFDVGEGFFGSAKRREINPSSYAQMDYSLMPLPSSLSKFKTTPWPLMSSKFHSRPVQLWSMEVPPPAKTRRRTSTACPCPTPPSQKISSKLTTSARCRTLS</sequence>
<reference evidence="2 3" key="1">
    <citation type="submission" date="2011-06" db="EMBL/GenBank/DDBJ databases">
        <title>The Genome Sequence of Fusarium oxysporum FOSC 3-a.</title>
        <authorList>
            <consortium name="The Broad Institute Genome Sequencing Platform"/>
            <person name="Ma L.-J."/>
            <person name="Gale L.R."/>
            <person name="Schwartz D.C."/>
            <person name="Zhou S."/>
            <person name="Corby-Kistler H."/>
            <person name="Young S.K."/>
            <person name="Zeng Q."/>
            <person name="Gargeya S."/>
            <person name="Fitzgerald M."/>
            <person name="Haas B."/>
            <person name="Abouelleil A."/>
            <person name="Alvarado L."/>
            <person name="Arachchi H.M."/>
            <person name="Berlin A."/>
            <person name="Brown A."/>
            <person name="Chapman S.B."/>
            <person name="Chen Z."/>
            <person name="Dunbar C."/>
            <person name="Freedman E."/>
            <person name="Gearin G."/>
            <person name="Gellesch M."/>
            <person name="Goldberg J."/>
            <person name="Griggs A."/>
            <person name="Gujja S."/>
            <person name="Heiman D."/>
            <person name="Howarth C."/>
            <person name="Larson L."/>
            <person name="Lui A."/>
            <person name="MacDonald P.J.P."/>
            <person name="Mehta T."/>
            <person name="Montmayeur A."/>
            <person name="Murphy C."/>
            <person name="Neiman D."/>
            <person name="Pearson M."/>
            <person name="Priest M."/>
            <person name="Roberts A."/>
            <person name="Saif S."/>
            <person name="Shea T."/>
            <person name="Shenoy N."/>
            <person name="Sisk P."/>
            <person name="Stolte C."/>
            <person name="Sykes S."/>
            <person name="Wortman J."/>
            <person name="Nusbaum C."/>
            <person name="Birren B."/>
        </authorList>
    </citation>
    <scope>NUCLEOTIDE SEQUENCE [LARGE SCALE GENOMIC DNA]</scope>
    <source>
        <strain evidence="3">FOSC 3-a</strain>
    </source>
</reference>
<protein>
    <submittedName>
        <fullName evidence="2">Uncharacterized protein</fullName>
    </submittedName>
</protein>
<dbReference type="AlphaFoldDB" id="W9HE71"/>
<dbReference type="EMBL" id="JH717880">
    <property type="protein sequence ID" value="EWY79314.1"/>
    <property type="molecule type" value="Genomic_DNA"/>
</dbReference>
<evidence type="ECO:0000313" key="3">
    <source>
        <dbReference type="Proteomes" id="UP000030753"/>
    </source>
</evidence>
<feature type="region of interest" description="Disordered" evidence="1">
    <location>
        <begin position="157"/>
        <end position="192"/>
    </location>
</feature>
<name>W9HE71_FUSOX</name>
<dbReference type="HOGENOM" id="CLU_1415221_0_0_1"/>
<feature type="compositionally biased region" description="Polar residues" evidence="1">
    <location>
        <begin position="1"/>
        <end position="10"/>
    </location>
</feature>